<reference evidence="1 2" key="1">
    <citation type="journal article" date="2022" name="Gigascience">
        <title>A chromosome-level genome assembly and annotation of the desert horned lizard, Phrynosoma platyrhinos, provides insight into chromosomal rearrangements among reptiles.</title>
        <authorList>
            <person name="Koochekian N."/>
            <person name="Ascanio A."/>
            <person name="Farleigh K."/>
            <person name="Card D.C."/>
            <person name="Schield D.R."/>
            <person name="Castoe T.A."/>
            <person name="Jezkova T."/>
        </authorList>
    </citation>
    <scope>NUCLEOTIDE SEQUENCE [LARGE SCALE GENOMIC DNA]</scope>
    <source>
        <strain evidence="1">NK-2021</strain>
    </source>
</reference>
<accession>A0ABQ7TE08</accession>
<gene>
    <name evidence="1" type="ORF">JD844_008051</name>
</gene>
<dbReference type="EMBL" id="JAIPUX010000439">
    <property type="protein sequence ID" value="KAH0627761.1"/>
    <property type="molecule type" value="Genomic_DNA"/>
</dbReference>
<evidence type="ECO:0000313" key="2">
    <source>
        <dbReference type="Proteomes" id="UP000826234"/>
    </source>
</evidence>
<dbReference type="Proteomes" id="UP000826234">
    <property type="component" value="Unassembled WGS sequence"/>
</dbReference>
<organism evidence="1 2">
    <name type="scientific">Phrynosoma platyrhinos</name>
    <name type="common">Desert horned lizard</name>
    <dbReference type="NCBI Taxonomy" id="52577"/>
    <lineage>
        <taxon>Eukaryota</taxon>
        <taxon>Metazoa</taxon>
        <taxon>Chordata</taxon>
        <taxon>Craniata</taxon>
        <taxon>Vertebrata</taxon>
        <taxon>Euteleostomi</taxon>
        <taxon>Lepidosauria</taxon>
        <taxon>Squamata</taxon>
        <taxon>Bifurcata</taxon>
        <taxon>Unidentata</taxon>
        <taxon>Episquamata</taxon>
        <taxon>Toxicofera</taxon>
        <taxon>Iguania</taxon>
        <taxon>Phrynosomatidae</taxon>
        <taxon>Phrynosomatinae</taxon>
        <taxon>Phrynosoma</taxon>
    </lineage>
</organism>
<name>A0ABQ7TE08_PHRPL</name>
<protein>
    <recommendedName>
        <fullName evidence="3">Arginine vasotocin receptor</fullName>
    </recommendedName>
</protein>
<evidence type="ECO:0000313" key="1">
    <source>
        <dbReference type="EMBL" id="KAH0627761.1"/>
    </source>
</evidence>
<proteinExistence type="predicted"/>
<keyword evidence="2" id="KW-1185">Reference proteome</keyword>
<sequence length="103" mass="11168">MLLNSAKLVGLCERQLLSFAFKESSRRCGGLGGLAVTASRLHHVQREASLCPIPCLVGEASEREAGPAAVPQGEEEQATWGSLSPNRWDCWAVARRGVFCTQR</sequence>
<evidence type="ECO:0008006" key="3">
    <source>
        <dbReference type="Google" id="ProtNLM"/>
    </source>
</evidence>
<comment type="caution">
    <text evidence="1">The sequence shown here is derived from an EMBL/GenBank/DDBJ whole genome shotgun (WGS) entry which is preliminary data.</text>
</comment>